<accession>A0A285RWJ8</accession>
<dbReference type="Proteomes" id="UP000219111">
    <property type="component" value="Unassembled WGS sequence"/>
</dbReference>
<sequence length="199" mass="21258">MTDTAPPPPAPPLSQPLRPADLAGRKPTRFEIAPPSETLADIAGWAGITALRAFHFKGALTPAGRNDWLLEARLTATVVQDCVVTLAPVETEIIEDVRRRYLAAMEEPTGEEVEMPEDTDSEPLPDRIDLGAVALEALELALPLYPHAPGAEGLEIVATPPGAAPIREEETRPFANLRTLMSGTERGDGSADGEDPDRA</sequence>
<organism evidence="2 3">
    <name type="scientific">Rhodobacter maris</name>
    <dbReference type="NCBI Taxonomy" id="446682"/>
    <lineage>
        <taxon>Bacteria</taxon>
        <taxon>Pseudomonadati</taxon>
        <taxon>Pseudomonadota</taxon>
        <taxon>Alphaproteobacteria</taxon>
        <taxon>Rhodobacterales</taxon>
        <taxon>Rhodobacter group</taxon>
        <taxon>Rhodobacter</taxon>
    </lineage>
</organism>
<dbReference type="Pfam" id="PF02620">
    <property type="entry name" value="YceD"/>
    <property type="match status" value="1"/>
</dbReference>
<feature type="compositionally biased region" description="Pro residues" evidence="1">
    <location>
        <begin position="1"/>
        <end position="14"/>
    </location>
</feature>
<reference evidence="3" key="1">
    <citation type="submission" date="2017-08" db="EMBL/GenBank/DDBJ databases">
        <authorList>
            <person name="Varghese N."/>
            <person name="Submissions S."/>
        </authorList>
    </citation>
    <scope>NUCLEOTIDE SEQUENCE [LARGE SCALE GENOMIC DNA]</scope>
    <source>
        <strain evidence="3">JA276</strain>
    </source>
</reference>
<dbReference type="EMBL" id="OBMT01000002">
    <property type="protein sequence ID" value="SOB98888.1"/>
    <property type="molecule type" value="Genomic_DNA"/>
</dbReference>
<dbReference type="OrthoDB" id="8443793at2"/>
<name>A0A285RWJ8_9RHOB</name>
<proteinExistence type="predicted"/>
<gene>
    <name evidence="2" type="ORF">SAMN05877831_10280</name>
</gene>
<protein>
    <submittedName>
        <fullName evidence="2">Uncharacterized protein DUF177 involved in 23S rRNA accumulation</fullName>
    </submittedName>
</protein>
<evidence type="ECO:0000313" key="2">
    <source>
        <dbReference type="EMBL" id="SOB98888.1"/>
    </source>
</evidence>
<evidence type="ECO:0000313" key="3">
    <source>
        <dbReference type="Proteomes" id="UP000219111"/>
    </source>
</evidence>
<dbReference type="AlphaFoldDB" id="A0A285RWJ8"/>
<evidence type="ECO:0000256" key="1">
    <source>
        <dbReference type="SAM" id="MobiDB-lite"/>
    </source>
</evidence>
<dbReference type="InterPro" id="IPR003772">
    <property type="entry name" value="YceD"/>
</dbReference>
<dbReference type="RefSeq" id="WP_097069205.1">
    <property type="nucleotide sequence ID" value="NZ_OBMT01000002.1"/>
</dbReference>
<feature type="region of interest" description="Disordered" evidence="1">
    <location>
        <begin position="164"/>
        <end position="199"/>
    </location>
</feature>
<keyword evidence="3" id="KW-1185">Reference proteome</keyword>
<feature type="region of interest" description="Disordered" evidence="1">
    <location>
        <begin position="1"/>
        <end position="22"/>
    </location>
</feature>